<keyword evidence="1" id="KW-0547">Nucleotide-binding</keyword>
<dbReference type="EMBL" id="JGYX01000002">
    <property type="protein sequence ID" value="KFI61109.1"/>
    <property type="molecule type" value="Genomic_DNA"/>
</dbReference>
<dbReference type="PROSITE" id="PS50893">
    <property type="entry name" value="ABC_TRANSPORTER_2"/>
    <property type="match status" value="1"/>
</dbReference>
<keyword evidence="6" id="KW-1185">Reference proteome</keyword>
<dbReference type="PANTHER" id="PTHR24220:SF659">
    <property type="entry name" value="TRANSPORTER, PUTATIVE-RELATED"/>
    <property type="match status" value="1"/>
</dbReference>
<evidence type="ECO:0000256" key="1">
    <source>
        <dbReference type="ARBA" id="ARBA00022741"/>
    </source>
</evidence>
<organism evidence="5 6">
    <name type="scientific">Bifidobacterium pullorum subsp. gallinarum</name>
    <dbReference type="NCBI Taxonomy" id="78344"/>
    <lineage>
        <taxon>Bacteria</taxon>
        <taxon>Bacillati</taxon>
        <taxon>Actinomycetota</taxon>
        <taxon>Actinomycetes</taxon>
        <taxon>Bifidobacteriales</taxon>
        <taxon>Bifidobacteriaceae</taxon>
        <taxon>Bifidobacterium</taxon>
    </lineage>
</organism>
<sequence>MTALLRAEHLFCTLPSSDGERVLFRDLSLQVESGEIVDLTGPSGSGKSSLLTALAQLNPHASGDLTLRGRPASAFTPQQWRTQVTYLPQQAILTGGTVAEAIRLPFTLAVRAGGSNGTEGAEDAYDGGRRRFLSLLRGADRHTADRLDDAAISRMLDALGCGDIELDRPPHDLSGGQAARVALARTLLTRPKLLLADEVDAGLDDDNAAKVAAIMTRAAREGMAVIRIRHRPPDGASSRTLVLSDGRLHGNDATHDSGSTDMQAAAHADGSRSGRTQGDETHPDGVHPDGSRAGTARPEEEA</sequence>
<dbReference type="OrthoDB" id="5296765at2"/>
<dbReference type="eggNOG" id="COG1136">
    <property type="taxonomic scope" value="Bacteria"/>
</dbReference>
<keyword evidence="5" id="KW-0378">Hydrolase</keyword>
<gene>
    <name evidence="5" type="ORF">BIGA_0537</name>
</gene>
<feature type="domain" description="ABC transporter" evidence="4">
    <location>
        <begin position="5"/>
        <end position="270"/>
    </location>
</feature>
<name>A0A087AQQ9_9BIFI</name>
<dbReference type="InterPro" id="IPR017871">
    <property type="entry name" value="ABC_transporter-like_CS"/>
</dbReference>
<dbReference type="GO" id="GO:0016887">
    <property type="term" value="F:ATP hydrolysis activity"/>
    <property type="evidence" value="ECO:0007669"/>
    <property type="project" value="InterPro"/>
</dbReference>
<evidence type="ECO:0000259" key="4">
    <source>
        <dbReference type="PROSITE" id="PS50893"/>
    </source>
</evidence>
<evidence type="ECO:0000313" key="6">
    <source>
        <dbReference type="Proteomes" id="UP000029046"/>
    </source>
</evidence>
<evidence type="ECO:0000256" key="3">
    <source>
        <dbReference type="SAM" id="MobiDB-lite"/>
    </source>
</evidence>
<feature type="compositionally biased region" description="Basic and acidic residues" evidence="3">
    <location>
        <begin position="269"/>
        <end position="290"/>
    </location>
</feature>
<dbReference type="Gene3D" id="3.40.50.300">
    <property type="entry name" value="P-loop containing nucleotide triphosphate hydrolases"/>
    <property type="match status" value="1"/>
</dbReference>
<dbReference type="GO" id="GO:0005886">
    <property type="term" value="C:plasma membrane"/>
    <property type="evidence" value="ECO:0007669"/>
    <property type="project" value="TreeGrafter"/>
</dbReference>
<dbReference type="PROSITE" id="PS00211">
    <property type="entry name" value="ABC_TRANSPORTER_1"/>
    <property type="match status" value="1"/>
</dbReference>
<dbReference type="GO" id="GO:0022857">
    <property type="term" value="F:transmembrane transporter activity"/>
    <property type="evidence" value="ECO:0007669"/>
    <property type="project" value="TreeGrafter"/>
</dbReference>
<dbReference type="Proteomes" id="UP000029046">
    <property type="component" value="Unassembled WGS sequence"/>
</dbReference>
<dbReference type="RefSeq" id="WP_081929371.1">
    <property type="nucleotide sequence ID" value="NZ_JGYX01000002.1"/>
</dbReference>
<evidence type="ECO:0000313" key="5">
    <source>
        <dbReference type="EMBL" id="KFI61109.1"/>
    </source>
</evidence>
<dbReference type="InterPro" id="IPR003439">
    <property type="entry name" value="ABC_transporter-like_ATP-bd"/>
</dbReference>
<proteinExistence type="predicted"/>
<dbReference type="SMART" id="SM00382">
    <property type="entry name" value="AAA"/>
    <property type="match status" value="1"/>
</dbReference>
<dbReference type="InterPro" id="IPR003593">
    <property type="entry name" value="AAA+_ATPase"/>
</dbReference>
<dbReference type="EC" id="3.6.3.17" evidence="5"/>
<feature type="region of interest" description="Disordered" evidence="3">
    <location>
        <begin position="246"/>
        <end position="302"/>
    </location>
</feature>
<dbReference type="InterPro" id="IPR027417">
    <property type="entry name" value="P-loop_NTPase"/>
</dbReference>
<dbReference type="Pfam" id="PF00005">
    <property type="entry name" value="ABC_tran"/>
    <property type="match status" value="1"/>
</dbReference>
<keyword evidence="2" id="KW-0067">ATP-binding</keyword>
<dbReference type="AlphaFoldDB" id="A0A087AQQ9"/>
<reference evidence="5 6" key="1">
    <citation type="submission" date="2014-03" db="EMBL/GenBank/DDBJ databases">
        <title>Genomics of Bifidobacteria.</title>
        <authorList>
            <person name="Ventura M."/>
            <person name="Milani C."/>
            <person name="Lugli G.A."/>
        </authorList>
    </citation>
    <scope>NUCLEOTIDE SEQUENCE [LARGE SCALE GENOMIC DNA]</scope>
    <source>
        <strain evidence="5 6">LMG 11586</strain>
    </source>
</reference>
<accession>A0A087AQQ9</accession>
<protein>
    <submittedName>
        <fullName evidence="5">ABC transporter</fullName>
        <ecNumber evidence="5">3.6.3.17</ecNumber>
    </submittedName>
</protein>
<dbReference type="InterPro" id="IPR015854">
    <property type="entry name" value="ABC_transpr_LolD-like"/>
</dbReference>
<comment type="caution">
    <text evidence="5">The sequence shown here is derived from an EMBL/GenBank/DDBJ whole genome shotgun (WGS) entry which is preliminary data.</text>
</comment>
<dbReference type="SUPFAM" id="SSF52540">
    <property type="entry name" value="P-loop containing nucleoside triphosphate hydrolases"/>
    <property type="match status" value="1"/>
</dbReference>
<dbReference type="GO" id="GO:0005524">
    <property type="term" value="F:ATP binding"/>
    <property type="evidence" value="ECO:0007669"/>
    <property type="project" value="UniProtKB-KW"/>
</dbReference>
<evidence type="ECO:0000256" key="2">
    <source>
        <dbReference type="ARBA" id="ARBA00022840"/>
    </source>
</evidence>
<dbReference type="PANTHER" id="PTHR24220">
    <property type="entry name" value="IMPORT ATP-BINDING PROTEIN"/>
    <property type="match status" value="1"/>
</dbReference>
<feature type="compositionally biased region" description="Basic and acidic residues" evidence="3">
    <location>
        <begin position="246"/>
        <end position="255"/>
    </location>
</feature>